<dbReference type="Proteomes" id="UP000636800">
    <property type="component" value="Unassembled WGS sequence"/>
</dbReference>
<protein>
    <submittedName>
        <fullName evidence="2">Uncharacterized protein</fullName>
    </submittedName>
</protein>
<feature type="compositionally biased region" description="Basic and acidic residues" evidence="1">
    <location>
        <begin position="53"/>
        <end position="69"/>
    </location>
</feature>
<name>A0A835Q618_VANPL</name>
<evidence type="ECO:0000313" key="2">
    <source>
        <dbReference type="EMBL" id="KAG0467031.1"/>
    </source>
</evidence>
<feature type="region of interest" description="Disordered" evidence="1">
    <location>
        <begin position="36"/>
        <end position="91"/>
    </location>
</feature>
<proteinExistence type="predicted"/>
<reference evidence="2 3" key="1">
    <citation type="journal article" date="2020" name="Nat. Food">
        <title>A phased Vanilla planifolia genome enables genetic improvement of flavour and production.</title>
        <authorList>
            <person name="Hasing T."/>
            <person name="Tang H."/>
            <person name="Brym M."/>
            <person name="Khazi F."/>
            <person name="Huang T."/>
            <person name="Chambers A.H."/>
        </authorList>
    </citation>
    <scope>NUCLEOTIDE SEQUENCE [LARGE SCALE GENOMIC DNA]</scope>
    <source>
        <tissue evidence="2">Leaf</tissue>
    </source>
</reference>
<gene>
    <name evidence="2" type="ORF">HPP92_018611</name>
</gene>
<accession>A0A835Q618</accession>
<evidence type="ECO:0000256" key="1">
    <source>
        <dbReference type="SAM" id="MobiDB-lite"/>
    </source>
</evidence>
<evidence type="ECO:0000313" key="3">
    <source>
        <dbReference type="Proteomes" id="UP000636800"/>
    </source>
</evidence>
<dbReference type="EMBL" id="JADCNL010000009">
    <property type="protein sequence ID" value="KAG0467031.1"/>
    <property type="molecule type" value="Genomic_DNA"/>
</dbReference>
<comment type="caution">
    <text evidence="2">The sequence shown here is derived from an EMBL/GenBank/DDBJ whole genome shotgun (WGS) entry which is preliminary data.</text>
</comment>
<sequence>MLAGRQPPMLLLARSMTEAVEFPKLAGKGIQIGVEHGGRNLAGEGVEAEVEESERGAEDDAGKGPEKRLLLTSSSKRRRSPRASPGSVGAKRLELRWRREGRRGGLSGIAPAISPWLRSTPATVVMRFVGCRSAVDAGVVADGGTTPIAGEVLGVVRDGVFPGLEGDV</sequence>
<keyword evidence="3" id="KW-1185">Reference proteome</keyword>
<organism evidence="2 3">
    <name type="scientific">Vanilla planifolia</name>
    <name type="common">Vanilla</name>
    <dbReference type="NCBI Taxonomy" id="51239"/>
    <lineage>
        <taxon>Eukaryota</taxon>
        <taxon>Viridiplantae</taxon>
        <taxon>Streptophyta</taxon>
        <taxon>Embryophyta</taxon>
        <taxon>Tracheophyta</taxon>
        <taxon>Spermatophyta</taxon>
        <taxon>Magnoliopsida</taxon>
        <taxon>Liliopsida</taxon>
        <taxon>Asparagales</taxon>
        <taxon>Orchidaceae</taxon>
        <taxon>Vanilloideae</taxon>
        <taxon>Vanilleae</taxon>
        <taxon>Vanilla</taxon>
    </lineage>
</organism>
<dbReference type="AlphaFoldDB" id="A0A835Q618"/>
<dbReference type="OrthoDB" id="664249at2759"/>